<evidence type="ECO:0000313" key="1">
    <source>
        <dbReference type="EMBL" id="RBP12219.1"/>
    </source>
</evidence>
<proteinExistence type="predicted"/>
<keyword evidence="2" id="KW-1185">Reference proteome</keyword>
<evidence type="ECO:0000313" key="2">
    <source>
        <dbReference type="Proteomes" id="UP000253529"/>
    </source>
</evidence>
<organism evidence="1 2">
    <name type="scientific">Roseiarcus fermentans</name>
    <dbReference type="NCBI Taxonomy" id="1473586"/>
    <lineage>
        <taxon>Bacteria</taxon>
        <taxon>Pseudomonadati</taxon>
        <taxon>Pseudomonadota</taxon>
        <taxon>Alphaproteobacteria</taxon>
        <taxon>Hyphomicrobiales</taxon>
        <taxon>Roseiarcaceae</taxon>
        <taxon>Roseiarcus</taxon>
    </lineage>
</organism>
<dbReference type="RefSeq" id="WP_113889853.1">
    <property type="nucleotide sequence ID" value="NZ_QNRK01000014.1"/>
</dbReference>
<gene>
    <name evidence="1" type="ORF">DFR50_11448</name>
</gene>
<protein>
    <submittedName>
        <fullName evidence="1">Uncharacterized protein</fullName>
    </submittedName>
</protein>
<reference evidence="1 2" key="1">
    <citation type="submission" date="2018-06" db="EMBL/GenBank/DDBJ databases">
        <title>Genomic Encyclopedia of Type Strains, Phase IV (KMG-IV): sequencing the most valuable type-strain genomes for metagenomic binning, comparative biology and taxonomic classification.</title>
        <authorList>
            <person name="Goeker M."/>
        </authorList>
    </citation>
    <scope>NUCLEOTIDE SEQUENCE [LARGE SCALE GENOMIC DNA]</scope>
    <source>
        <strain evidence="1 2">DSM 24875</strain>
    </source>
</reference>
<accession>A0A366FEQ3</accession>
<name>A0A366FEQ3_9HYPH</name>
<dbReference type="EMBL" id="QNRK01000014">
    <property type="protein sequence ID" value="RBP12219.1"/>
    <property type="molecule type" value="Genomic_DNA"/>
</dbReference>
<dbReference type="AlphaFoldDB" id="A0A366FEQ3"/>
<comment type="caution">
    <text evidence="1">The sequence shown here is derived from an EMBL/GenBank/DDBJ whole genome shotgun (WGS) entry which is preliminary data.</text>
</comment>
<dbReference type="Proteomes" id="UP000253529">
    <property type="component" value="Unassembled WGS sequence"/>
</dbReference>
<sequence length="78" mass="8022">MKGAARLFAARRPRAVRLGVDFEATALLANLGAEAGAVARQRAEEASSDEMAQDWADVADVIAQRTRSPGSGAAGPGL</sequence>